<reference evidence="9" key="2">
    <citation type="submission" date="2025-05" db="UniProtKB">
        <authorList>
            <consortium name="EnsemblMetazoa"/>
        </authorList>
    </citation>
    <scope>IDENTIFICATION</scope>
    <source>
        <strain evidence="9">Foshan</strain>
    </source>
</reference>
<evidence type="ECO:0000256" key="1">
    <source>
        <dbReference type="ARBA" id="ARBA00011764"/>
    </source>
</evidence>
<dbReference type="GeneID" id="109398789"/>
<reference evidence="10" key="1">
    <citation type="journal article" date="2015" name="Proc. Natl. Acad. Sci. U.S.A.">
        <title>Genome sequence of the Asian Tiger mosquito, Aedes albopictus, reveals insights into its biology, genetics, and evolution.</title>
        <authorList>
            <person name="Chen X.G."/>
            <person name="Jiang X."/>
            <person name="Gu J."/>
            <person name="Xu M."/>
            <person name="Wu Y."/>
            <person name="Deng Y."/>
            <person name="Zhang C."/>
            <person name="Bonizzoni M."/>
            <person name="Dermauw W."/>
            <person name="Vontas J."/>
            <person name="Armbruster P."/>
            <person name="Huang X."/>
            <person name="Yang Y."/>
            <person name="Zhang H."/>
            <person name="He W."/>
            <person name="Peng H."/>
            <person name="Liu Y."/>
            <person name="Wu K."/>
            <person name="Chen J."/>
            <person name="Lirakis M."/>
            <person name="Topalis P."/>
            <person name="Van Leeuwen T."/>
            <person name="Hall A.B."/>
            <person name="Jiang X."/>
            <person name="Thorpe C."/>
            <person name="Mueller R.L."/>
            <person name="Sun C."/>
            <person name="Waterhouse R.M."/>
            <person name="Yan G."/>
            <person name="Tu Z.J."/>
            <person name="Fang X."/>
            <person name="James A.A."/>
        </authorList>
    </citation>
    <scope>NUCLEOTIDE SEQUENCE [LARGE SCALE GENOMIC DNA]</scope>
    <source>
        <strain evidence="10">Foshan</strain>
    </source>
</reference>
<keyword evidence="4" id="KW-0238">DNA-binding</keyword>
<evidence type="ECO:0000256" key="3">
    <source>
        <dbReference type="ARBA" id="ARBA00023015"/>
    </source>
</evidence>
<protein>
    <recommendedName>
        <fullName evidence="2">Regulatory protein zeste</fullName>
    </recommendedName>
</protein>
<comment type="subunit">
    <text evidence="1">Self-associates forming complexes of several hundred monomers.</text>
</comment>
<feature type="compositionally biased region" description="Basic and acidic residues" evidence="7">
    <location>
        <begin position="163"/>
        <end position="172"/>
    </location>
</feature>
<organism evidence="9 10">
    <name type="scientific">Aedes albopictus</name>
    <name type="common">Asian tiger mosquito</name>
    <name type="synonym">Stegomyia albopicta</name>
    <dbReference type="NCBI Taxonomy" id="7160"/>
    <lineage>
        <taxon>Eukaryota</taxon>
        <taxon>Metazoa</taxon>
        <taxon>Ecdysozoa</taxon>
        <taxon>Arthropoda</taxon>
        <taxon>Hexapoda</taxon>
        <taxon>Insecta</taxon>
        <taxon>Pterygota</taxon>
        <taxon>Neoptera</taxon>
        <taxon>Endopterygota</taxon>
        <taxon>Diptera</taxon>
        <taxon>Nematocera</taxon>
        <taxon>Culicoidea</taxon>
        <taxon>Culicidae</taxon>
        <taxon>Culicinae</taxon>
        <taxon>Aedini</taxon>
        <taxon>Aedes</taxon>
        <taxon>Stegomyia</taxon>
    </lineage>
</organism>
<evidence type="ECO:0000256" key="2">
    <source>
        <dbReference type="ARBA" id="ARBA00016807"/>
    </source>
</evidence>
<feature type="region of interest" description="Disordered" evidence="7">
    <location>
        <begin position="138"/>
        <end position="179"/>
    </location>
</feature>
<dbReference type="EnsemblMetazoa" id="AALFPA23_013251.R19186">
    <property type="protein sequence ID" value="AALFPA23_013251.P19186"/>
    <property type="gene ID" value="AALFPA23_013251"/>
</dbReference>
<name>A0ABM1YYH5_AEDAL</name>
<evidence type="ECO:0000256" key="5">
    <source>
        <dbReference type="ARBA" id="ARBA00023163"/>
    </source>
</evidence>
<comment type="function">
    <text evidence="6">Involved in transvection phenomena (= synapsis-dependent gene expression), where the synaptic pairing of chromosomes carrying genes with which zeste interacts influences the expression of these genes. Zeste binds to DNA and stimulates transcription from a nearby promoter.</text>
</comment>
<dbReference type="PANTHER" id="PTHR23098">
    <property type="entry name" value="AGAP001331-PA-RELATED"/>
    <property type="match status" value="1"/>
</dbReference>
<dbReference type="Pfam" id="PF13873">
    <property type="entry name" value="Myb_DNA-bind_5"/>
    <property type="match status" value="1"/>
</dbReference>
<evidence type="ECO:0000313" key="9">
    <source>
        <dbReference type="EnsemblMetazoa" id="AALFPA23_013251.P19186"/>
    </source>
</evidence>
<evidence type="ECO:0000256" key="6">
    <source>
        <dbReference type="ARBA" id="ARBA00025466"/>
    </source>
</evidence>
<dbReference type="PANTHER" id="PTHR23098:SF16">
    <property type="entry name" value="REGULATORY PROTEIN ZESTE"/>
    <property type="match status" value="1"/>
</dbReference>
<dbReference type="RefSeq" id="XP_062715557.1">
    <property type="nucleotide sequence ID" value="XM_062859573.1"/>
</dbReference>
<keyword evidence="3" id="KW-0805">Transcription regulation</keyword>
<keyword evidence="5" id="KW-0804">Transcription</keyword>
<proteinExistence type="predicted"/>
<keyword evidence="10" id="KW-1185">Reference proteome</keyword>
<dbReference type="Proteomes" id="UP000069940">
    <property type="component" value="Unassembled WGS sequence"/>
</dbReference>
<sequence>MVCNLPFSILFLNTLFRSKRSKGKSTNKDQFLRLVEELEEQPDIAKGFARFDTGPFWENLSKELNSLGPPIKTSGEWKKVWADWKSNLKRKLANNRKEQQATGGGPCKIIELSALEERVVDLAGLVAAVDGVDESISFGAPLEPDENMDPEAEDQVDGGVDEAADREGLREPARRKRRAPASLDLLESQVKQQKKFHHDVVDALQSQSKKMEDLAYYAKQVSKRMHEIQALQAEQLKEQRRHNLEMEKISLEKLKTKREILALQLDRL</sequence>
<feature type="compositionally biased region" description="Acidic residues" evidence="7">
    <location>
        <begin position="143"/>
        <end position="162"/>
    </location>
</feature>
<evidence type="ECO:0000256" key="4">
    <source>
        <dbReference type="ARBA" id="ARBA00023125"/>
    </source>
</evidence>
<evidence type="ECO:0000259" key="8">
    <source>
        <dbReference type="Pfam" id="PF13873"/>
    </source>
</evidence>
<dbReference type="InterPro" id="IPR028002">
    <property type="entry name" value="Myb_DNA-bind_5"/>
</dbReference>
<feature type="domain" description="Myb/SANT-like DNA-binding" evidence="8">
    <location>
        <begin position="56"/>
        <end position="93"/>
    </location>
</feature>
<evidence type="ECO:0000313" key="10">
    <source>
        <dbReference type="Proteomes" id="UP000069940"/>
    </source>
</evidence>
<evidence type="ECO:0000256" key="7">
    <source>
        <dbReference type="SAM" id="MobiDB-lite"/>
    </source>
</evidence>
<accession>A0ABM1YYH5</accession>